<protein>
    <submittedName>
        <fullName evidence="1">Uncharacterized protein</fullName>
    </submittedName>
</protein>
<proteinExistence type="predicted"/>
<reference evidence="1 2" key="1">
    <citation type="journal article" date="2016" name="Nat. Commun.">
        <title>Thousands of microbial genomes shed light on interconnected biogeochemical processes in an aquifer system.</title>
        <authorList>
            <person name="Anantharaman K."/>
            <person name="Brown C.T."/>
            <person name="Hug L.A."/>
            <person name="Sharon I."/>
            <person name="Castelle C.J."/>
            <person name="Probst A.J."/>
            <person name="Thomas B.C."/>
            <person name="Singh A."/>
            <person name="Wilkins M.J."/>
            <person name="Karaoz U."/>
            <person name="Brodie E.L."/>
            <person name="Williams K.H."/>
            <person name="Hubbard S.S."/>
            <person name="Banfield J.F."/>
        </authorList>
    </citation>
    <scope>NUCLEOTIDE SEQUENCE [LARGE SCALE GENOMIC DNA]</scope>
</reference>
<organism evidence="1 2">
    <name type="scientific">Candidatus Magasanikbacteria bacterium RIFCSPHIGHO2_01_FULL_33_34</name>
    <dbReference type="NCBI Taxonomy" id="1798671"/>
    <lineage>
        <taxon>Bacteria</taxon>
        <taxon>Candidatus Magasanikiibacteriota</taxon>
    </lineage>
</organism>
<accession>A0A1F6LKB3</accession>
<sequence>MKSQQKESKGKNMVDTEIFKLSIGCNETGDVRVYEAIILKDTGAQFGDIVGRIERMRANVGEDHLRHVTSYHQQVLSKFPDGVFLFTDCHLPGGGPATVACLTYHKEGGLEHFFRRMEDELLHDYAIALRPCKEE</sequence>
<evidence type="ECO:0000313" key="1">
    <source>
        <dbReference type="EMBL" id="OGH59769.1"/>
    </source>
</evidence>
<dbReference type="AlphaFoldDB" id="A0A1F6LKB3"/>
<gene>
    <name evidence="1" type="ORF">A2725_01985</name>
</gene>
<dbReference type="EMBL" id="MFPS01000006">
    <property type="protein sequence ID" value="OGH59769.1"/>
    <property type="molecule type" value="Genomic_DNA"/>
</dbReference>
<comment type="caution">
    <text evidence="1">The sequence shown here is derived from an EMBL/GenBank/DDBJ whole genome shotgun (WGS) entry which is preliminary data.</text>
</comment>
<evidence type="ECO:0000313" key="2">
    <source>
        <dbReference type="Proteomes" id="UP000177067"/>
    </source>
</evidence>
<name>A0A1F6LKB3_9BACT</name>
<dbReference type="Proteomes" id="UP000177067">
    <property type="component" value="Unassembled WGS sequence"/>
</dbReference>